<feature type="domain" description="Glycoside hydrolase family 2 immunoglobulin-like beta-sandwich" evidence="4">
    <location>
        <begin position="274"/>
        <end position="403"/>
    </location>
</feature>
<evidence type="ECO:0000313" key="8">
    <source>
        <dbReference type="Proteomes" id="UP000315971"/>
    </source>
</evidence>
<dbReference type="InterPro" id="IPR013783">
    <property type="entry name" value="Ig-like_fold"/>
</dbReference>
<proteinExistence type="inferred from homology"/>
<evidence type="ECO:0000259" key="4">
    <source>
        <dbReference type="Pfam" id="PF00703"/>
    </source>
</evidence>
<dbReference type="Proteomes" id="UP000315971">
    <property type="component" value="Unassembled WGS sequence"/>
</dbReference>
<dbReference type="InterPro" id="IPR036156">
    <property type="entry name" value="Beta-gal/glucu_dom_sf"/>
</dbReference>
<sequence>MKKTISFFTLLFLASQHVYSQDKLAEIGARKYNTRMHLLTEPQPPALPAINLPVSNNPASAFKTVKPISTKEELYAELAKLKKQYEPFMQNLAPVPAETRKQIPLTTFNWRVETPEDLSNFPATLKGEGKWEKVNIPHFGPPLGRAVTYYFKEVELTQEDFAKGSLFICFKAVDYKASVFINGRLCGSHEGFFAPFEFEISKIAHPGKNTLLVKVENDFTTTGGKDDKGNAVIGDKIYGMTGFGYDDPGNGWHICPAGMGIPQDCYIESRAPLHINDIFVRPQVESSKAEAWIEVNNFEPYPADASLRISVYGQNFAEKIVENMEYIPSTTYIPGVGDLAKPSDWEQKKLKMGYGANYLRIPIDMKSFRFWEPEHPWLYQLQVKIYDAKGNLTDSRVQQFGMRSFMMDTVNTPKGKMYLNGKMIRLRGANSMGFEQQSVKGKKWNQLTEDLLLAKLCNLNYLRFTQRPVQPEVYDYCDKLGLLNQTDLPLFGSIRRNQFSEAIKQVEEMERLVRSHPSTIVVTYINERFPNAEGNPQRSLNTADEYYRLFTALDQAVLLSNPDRVIKAGDGDYDPPSPGLPDNHCYNTWYNGHGLGLGKMYKGYWQPVKPGWMYACGEFGAEGLDPLNVMQKYYPAAWLPKTKEEEASWTANRIAMSQTHRFHSMWYNPQHSVSDWINASQDYQAWAMKFVAETFRRDSRMTSFAVHLFIDAWPAGWMKAIMDVDRQPKKAFFTYRNALEPLMISLRSDRSKFFAGEETAFEAWICNDLNIAPAGYQLKYQIEKEGKVIMANQIAANIPVNSSQFQGFLKFKVPGIRSRTAYTLRMSLVNEKGESVNQSDFAFEAFPETTPSKRTIYIVGERNGKAATLTQQAGYNIASSGETADAILIDDFAKYKTQETQINEWVNAGKTVVFMELPAQQYSIANTSVSIEKNSMGDYYFVSPSTGHTIVKNNQPFDFNLWYNGKEGYIAPILSYTMSAPEWKPILSSGNSNWLGDKGTAMAAGELKYGKGVFRICEVQLTDRIKYNPTAFDFFDKMISKITLPGNSTL</sequence>
<gene>
    <name evidence="7" type="ORF">SAMN06265350_10336</name>
</gene>
<dbReference type="InterPro" id="IPR017853">
    <property type="entry name" value="GH"/>
</dbReference>
<dbReference type="AlphaFoldDB" id="A0A521BYP9"/>
<dbReference type="SUPFAM" id="SSF49785">
    <property type="entry name" value="Galactose-binding domain-like"/>
    <property type="match status" value="1"/>
</dbReference>
<dbReference type="Gene3D" id="2.60.40.10">
    <property type="entry name" value="Immunoglobulins"/>
    <property type="match status" value="1"/>
</dbReference>
<dbReference type="Pfam" id="PF02836">
    <property type="entry name" value="Glyco_hydro_2_C"/>
    <property type="match status" value="1"/>
</dbReference>
<dbReference type="PANTHER" id="PTHR42732:SF1">
    <property type="entry name" value="BETA-MANNOSIDASE"/>
    <property type="match status" value="1"/>
</dbReference>
<dbReference type="Gene3D" id="3.20.20.80">
    <property type="entry name" value="Glycosidases"/>
    <property type="match status" value="1"/>
</dbReference>
<evidence type="ECO:0000256" key="1">
    <source>
        <dbReference type="ARBA" id="ARBA00007401"/>
    </source>
</evidence>
<dbReference type="SUPFAM" id="SSF49303">
    <property type="entry name" value="beta-Galactosidase/glucuronidase domain"/>
    <property type="match status" value="1"/>
</dbReference>
<evidence type="ECO:0000256" key="3">
    <source>
        <dbReference type="ARBA" id="ARBA00023295"/>
    </source>
</evidence>
<reference evidence="7 8" key="1">
    <citation type="submission" date="2017-05" db="EMBL/GenBank/DDBJ databases">
        <authorList>
            <person name="Varghese N."/>
            <person name="Submissions S."/>
        </authorList>
    </citation>
    <scope>NUCLEOTIDE SEQUENCE [LARGE SCALE GENOMIC DNA]</scope>
    <source>
        <strain evidence="7 8">DSM 21342</strain>
    </source>
</reference>
<dbReference type="RefSeq" id="WP_142602268.1">
    <property type="nucleotide sequence ID" value="NZ_FXSZ01000003.1"/>
</dbReference>
<accession>A0A521BYP9</accession>
<comment type="similarity">
    <text evidence="1">Belongs to the glycosyl hydrolase 2 family.</text>
</comment>
<keyword evidence="8" id="KW-1185">Reference proteome</keyword>
<evidence type="ECO:0000259" key="6">
    <source>
        <dbReference type="Pfam" id="PF22666"/>
    </source>
</evidence>
<keyword evidence="3" id="KW-0326">Glycosidase</keyword>
<dbReference type="InterPro" id="IPR006102">
    <property type="entry name" value="Ig-like_GH2"/>
</dbReference>
<dbReference type="GO" id="GO:0005975">
    <property type="term" value="P:carbohydrate metabolic process"/>
    <property type="evidence" value="ECO:0007669"/>
    <property type="project" value="InterPro"/>
</dbReference>
<evidence type="ECO:0000259" key="5">
    <source>
        <dbReference type="Pfam" id="PF02836"/>
    </source>
</evidence>
<dbReference type="Gene3D" id="2.60.120.260">
    <property type="entry name" value="Galactose-binding domain-like"/>
    <property type="match status" value="1"/>
</dbReference>
<dbReference type="OrthoDB" id="9801077at2"/>
<dbReference type="InterPro" id="IPR054593">
    <property type="entry name" value="Beta-mannosidase-like_N2"/>
</dbReference>
<feature type="domain" description="Glycoside hydrolase family 2 catalytic" evidence="5">
    <location>
        <begin position="414"/>
        <end position="483"/>
    </location>
</feature>
<dbReference type="GO" id="GO:0004553">
    <property type="term" value="F:hydrolase activity, hydrolyzing O-glycosyl compounds"/>
    <property type="evidence" value="ECO:0007669"/>
    <property type="project" value="InterPro"/>
</dbReference>
<keyword evidence="2" id="KW-0378">Hydrolase</keyword>
<feature type="domain" description="Beta-mannosidase-like galactose-binding" evidence="6">
    <location>
        <begin position="150"/>
        <end position="222"/>
    </location>
</feature>
<name>A0A521BYP9_9SPHI</name>
<dbReference type="PANTHER" id="PTHR42732">
    <property type="entry name" value="BETA-GALACTOSIDASE"/>
    <property type="match status" value="1"/>
</dbReference>
<dbReference type="EMBL" id="FXSZ01000003">
    <property type="protein sequence ID" value="SMO52185.1"/>
    <property type="molecule type" value="Genomic_DNA"/>
</dbReference>
<dbReference type="Pfam" id="PF22666">
    <property type="entry name" value="Glyco_hydro_2_N2"/>
    <property type="match status" value="1"/>
</dbReference>
<evidence type="ECO:0000256" key="2">
    <source>
        <dbReference type="ARBA" id="ARBA00022801"/>
    </source>
</evidence>
<dbReference type="SUPFAM" id="SSF51445">
    <property type="entry name" value="(Trans)glycosidases"/>
    <property type="match status" value="1"/>
</dbReference>
<protein>
    <submittedName>
        <fullName evidence="7">Beta-galactosidase/beta-glucuronidase</fullName>
    </submittedName>
</protein>
<dbReference type="InterPro" id="IPR006103">
    <property type="entry name" value="Glyco_hydro_2_cat"/>
</dbReference>
<evidence type="ECO:0000313" key="7">
    <source>
        <dbReference type="EMBL" id="SMO52185.1"/>
    </source>
</evidence>
<organism evidence="7 8">
    <name type="scientific">Solitalea koreensis</name>
    <dbReference type="NCBI Taxonomy" id="543615"/>
    <lineage>
        <taxon>Bacteria</taxon>
        <taxon>Pseudomonadati</taxon>
        <taxon>Bacteroidota</taxon>
        <taxon>Sphingobacteriia</taxon>
        <taxon>Sphingobacteriales</taxon>
        <taxon>Sphingobacteriaceae</taxon>
        <taxon>Solitalea</taxon>
    </lineage>
</organism>
<dbReference type="InterPro" id="IPR008979">
    <property type="entry name" value="Galactose-bd-like_sf"/>
</dbReference>
<dbReference type="Pfam" id="PF00703">
    <property type="entry name" value="Glyco_hydro_2"/>
    <property type="match status" value="1"/>
</dbReference>
<dbReference type="InterPro" id="IPR051913">
    <property type="entry name" value="GH2_Domain-Containing"/>
</dbReference>